<dbReference type="CDD" id="cd01949">
    <property type="entry name" value="GGDEF"/>
    <property type="match status" value="1"/>
</dbReference>
<dbReference type="Pfam" id="PF00563">
    <property type="entry name" value="EAL"/>
    <property type="match status" value="1"/>
</dbReference>
<name>A0ABZ0XRK1_9BURK</name>
<accession>A0ABZ0XRK1</accession>
<dbReference type="CDD" id="cd01948">
    <property type="entry name" value="EAL"/>
    <property type="match status" value="1"/>
</dbReference>
<feature type="domain" description="GGDEF" evidence="2">
    <location>
        <begin position="165"/>
        <end position="307"/>
    </location>
</feature>
<organism evidence="3 4">
    <name type="scientific">Duganella zoogloeoides</name>
    <dbReference type="NCBI Taxonomy" id="75659"/>
    <lineage>
        <taxon>Bacteria</taxon>
        <taxon>Pseudomonadati</taxon>
        <taxon>Pseudomonadota</taxon>
        <taxon>Betaproteobacteria</taxon>
        <taxon>Burkholderiales</taxon>
        <taxon>Oxalobacteraceae</taxon>
        <taxon>Telluria group</taxon>
        <taxon>Duganella</taxon>
    </lineage>
</organism>
<keyword evidence="3" id="KW-0548">Nucleotidyltransferase</keyword>
<dbReference type="PROSITE" id="PS50883">
    <property type="entry name" value="EAL"/>
    <property type="match status" value="1"/>
</dbReference>
<sequence length="581" mass="62557">MSEGDLAYEALIQFLYRAPVALIQLQKDGAIEILNPMASRLLMPLAPDGDMENFFHVLRRHAPDLPQLCADFSDQQGVVCEGRRISVEATHGHAEGPNVLSLGLLKLDDNRLMAVLLDATHEVVREQRMLASAAQLDTLTQLPNRAGTLTLLRKMATRERAASGDHCAVLLLNLDRFKQVNDTLGNAVGNQVIALVAERLRTTLRAGGRPGSGLAVETATRVGGDEFAVLLDGLPAPEVVERIAGRLLQRLGRPYRVGEQDLSLTFSLGLVVLKTGVQDADDLLRDAAIAMAVAKSQGGNRMVAFEQEMREQALLRSSLEADLRLAIERAELFNVYQPVVGLLADGRMDPGAGVEALVRWRHPIRGLVGPVDFIGIAESTGMINAIGSQVLATACRDFVAWQRALGDRAPRLLAVNLSRAQLTQPGLCDQVAAILAASGMPAAQLQLEITESLAAQGADIQQQLLDLKQLGVKLALDDFGTGYSSLSSLHLLPVDTVKIDRSFVSLAASSAHHKVLIEATVLVARSLGMTTVAEGIETVEQANVAHAQGCDKGQGYLYSRPLESAVLLEWLNQRQEVLNPA</sequence>
<keyword evidence="3" id="KW-0808">Transferase</keyword>
<dbReference type="GeneID" id="43165825"/>
<keyword evidence="4" id="KW-1185">Reference proteome</keyword>
<dbReference type="InterPro" id="IPR035919">
    <property type="entry name" value="EAL_sf"/>
</dbReference>
<proteinExistence type="predicted"/>
<evidence type="ECO:0000313" key="4">
    <source>
        <dbReference type="Proteomes" id="UP001326110"/>
    </source>
</evidence>
<dbReference type="PROSITE" id="PS50887">
    <property type="entry name" value="GGDEF"/>
    <property type="match status" value="1"/>
</dbReference>
<dbReference type="SMART" id="SM00052">
    <property type="entry name" value="EAL"/>
    <property type="match status" value="1"/>
</dbReference>
<dbReference type="Proteomes" id="UP001326110">
    <property type="component" value="Chromosome"/>
</dbReference>
<feature type="domain" description="EAL" evidence="1">
    <location>
        <begin position="316"/>
        <end position="575"/>
    </location>
</feature>
<reference evidence="3 4" key="1">
    <citation type="submission" date="2023-11" db="EMBL/GenBank/DDBJ databases">
        <title>MicrobeMod: A computational toolkit for identifying prokaryotic methylation and restriction-modification with nanopore sequencing.</title>
        <authorList>
            <person name="Crits-Christoph A."/>
            <person name="Kang S.C."/>
            <person name="Lee H."/>
            <person name="Ostrov N."/>
        </authorList>
    </citation>
    <scope>NUCLEOTIDE SEQUENCE [LARGE SCALE GENOMIC DNA]</scope>
    <source>
        <strain evidence="3 4">ATCC 25935</strain>
    </source>
</reference>
<dbReference type="SMART" id="SM00267">
    <property type="entry name" value="GGDEF"/>
    <property type="match status" value="1"/>
</dbReference>
<dbReference type="Gene3D" id="3.20.20.450">
    <property type="entry name" value="EAL domain"/>
    <property type="match status" value="1"/>
</dbReference>
<protein>
    <submittedName>
        <fullName evidence="3">Bifunctional diguanylate cyclase/phosphodiesterase</fullName>
        <ecNumber evidence="3">2.7.7.65</ecNumber>
        <ecNumber evidence="3">3.1.4.52</ecNumber>
    </submittedName>
</protein>
<evidence type="ECO:0000259" key="1">
    <source>
        <dbReference type="PROSITE" id="PS50883"/>
    </source>
</evidence>
<dbReference type="InterPro" id="IPR000160">
    <property type="entry name" value="GGDEF_dom"/>
</dbReference>
<evidence type="ECO:0000259" key="2">
    <source>
        <dbReference type="PROSITE" id="PS50887"/>
    </source>
</evidence>
<dbReference type="PANTHER" id="PTHR44757">
    <property type="entry name" value="DIGUANYLATE CYCLASE DGCP"/>
    <property type="match status" value="1"/>
</dbReference>
<dbReference type="Pfam" id="PF00990">
    <property type="entry name" value="GGDEF"/>
    <property type="match status" value="1"/>
</dbReference>
<dbReference type="Gene3D" id="3.30.70.270">
    <property type="match status" value="1"/>
</dbReference>
<dbReference type="GO" id="GO:0052621">
    <property type="term" value="F:diguanylate cyclase activity"/>
    <property type="evidence" value="ECO:0007669"/>
    <property type="project" value="UniProtKB-EC"/>
</dbReference>
<gene>
    <name evidence="3" type="ORF">SR858_13915</name>
</gene>
<dbReference type="EC" id="2.7.7.65" evidence="3"/>
<keyword evidence="3" id="KW-0378">Hydrolase</keyword>
<dbReference type="RefSeq" id="WP_019924271.1">
    <property type="nucleotide sequence ID" value="NZ_CP140152.1"/>
</dbReference>
<dbReference type="InterPro" id="IPR001633">
    <property type="entry name" value="EAL_dom"/>
</dbReference>
<dbReference type="SUPFAM" id="SSF55073">
    <property type="entry name" value="Nucleotide cyclase"/>
    <property type="match status" value="1"/>
</dbReference>
<dbReference type="EMBL" id="CP140152">
    <property type="protein sequence ID" value="WQH02183.1"/>
    <property type="molecule type" value="Genomic_DNA"/>
</dbReference>
<dbReference type="NCBIfam" id="TIGR00254">
    <property type="entry name" value="GGDEF"/>
    <property type="match status" value="1"/>
</dbReference>
<dbReference type="InterPro" id="IPR029787">
    <property type="entry name" value="Nucleotide_cyclase"/>
</dbReference>
<evidence type="ECO:0000313" key="3">
    <source>
        <dbReference type="EMBL" id="WQH02183.1"/>
    </source>
</evidence>
<dbReference type="PANTHER" id="PTHR44757:SF2">
    <property type="entry name" value="BIOFILM ARCHITECTURE MAINTENANCE PROTEIN MBAA"/>
    <property type="match status" value="1"/>
</dbReference>
<dbReference type="GO" id="GO:0071111">
    <property type="term" value="F:cyclic-guanylate-specific phosphodiesterase activity"/>
    <property type="evidence" value="ECO:0007669"/>
    <property type="project" value="UniProtKB-EC"/>
</dbReference>
<dbReference type="SUPFAM" id="SSF141868">
    <property type="entry name" value="EAL domain-like"/>
    <property type="match status" value="1"/>
</dbReference>
<dbReference type="InterPro" id="IPR052155">
    <property type="entry name" value="Biofilm_reg_signaling"/>
</dbReference>
<dbReference type="EC" id="3.1.4.52" evidence="3"/>
<dbReference type="InterPro" id="IPR043128">
    <property type="entry name" value="Rev_trsase/Diguanyl_cyclase"/>
</dbReference>